<organism evidence="1 2">
    <name type="scientific">Primorskyibacter flagellatus</name>
    <dbReference type="NCBI Taxonomy" id="1387277"/>
    <lineage>
        <taxon>Bacteria</taxon>
        <taxon>Pseudomonadati</taxon>
        <taxon>Pseudomonadota</taxon>
        <taxon>Alphaproteobacteria</taxon>
        <taxon>Rhodobacterales</taxon>
        <taxon>Roseobacteraceae</taxon>
        <taxon>Primorskyibacter</taxon>
    </lineage>
</organism>
<gene>
    <name evidence="1" type="ORF">GCM10011360_06530</name>
</gene>
<reference evidence="2" key="1">
    <citation type="journal article" date="2019" name="Int. J. Syst. Evol. Microbiol.">
        <title>The Global Catalogue of Microorganisms (GCM) 10K type strain sequencing project: providing services to taxonomists for standard genome sequencing and annotation.</title>
        <authorList>
            <consortium name="The Broad Institute Genomics Platform"/>
            <consortium name="The Broad Institute Genome Sequencing Center for Infectious Disease"/>
            <person name="Wu L."/>
            <person name="Ma J."/>
        </authorList>
    </citation>
    <scope>NUCLEOTIDE SEQUENCE [LARGE SCALE GENOMIC DNA]</scope>
    <source>
        <strain evidence="2">CGMCC 1.12664</strain>
    </source>
</reference>
<proteinExistence type="predicted"/>
<keyword evidence="2" id="KW-1185">Reference proteome</keyword>
<protein>
    <submittedName>
        <fullName evidence="1">Uncharacterized protein</fullName>
    </submittedName>
</protein>
<name>A0A917A0D3_9RHOB</name>
<accession>A0A917A0D3</accession>
<dbReference type="EMBL" id="BMFJ01000001">
    <property type="protein sequence ID" value="GGE20560.1"/>
    <property type="molecule type" value="Genomic_DNA"/>
</dbReference>
<comment type="caution">
    <text evidence="1">The sequence shown here is derived from an EMBL/GenBank/DDBJ whole genome shotgun (WGS) entry which is preliminary data.</text>
</comment>
<evidence type="ECO:0000313" key="2">
    <source>
        <dbReference type="Proteomes" id="UP000612855"/>
    </source>
</evidence>
<evidence type="ECO:0000313" key="1">
    <source>
        <dbReference type="EMBL" id="GGE20560.1"/>
    </source>
</evidence>
<dbReference type="AlphaFoldDB" id="A0A917A0D3"/>
<dbReference type="Proteomes" id="UP000612855">
    <property type="component" value="Unassembled WGS sequence"/>
</dbReference>
<sequence length="60" mass="6444">MGAAMTDPLARLDRINGKWQVFTRKGADGAAQAAWLSLGGCPDQYTAVRVWLACLAQGKH</sequence>